<evidence type="ECO:0000256" key="1">
    <source>
        <dbReference type="SAM" id="MobiDB-lite"/>
    </source>
</evidence>
<feature type="compositionally biased region" description="Basic and acidic residues" evidence="1">
    <location>
        <begin position="212"/>
        <end position="231"/>
    </location>
</feature>
<dbReference type="InterPro" id="IPR019060">
    <property type="entry name" value="DUF2382"/>
</dbReference>
<evidence type="ECO:0000313" key="4">
    <source>
        <dbReference type="Proteomes" id="UP000321523"/>
    </source>
</evidence>
<accession>A0A512DLN9</accession>
<feature type="domain" description="DUF2382" evidence="2">
    <location>
        <begin position="110"/>
        <end position="218"/>
    </location>
</feature>
<dbReference type="InterPro" id="IPR052967">
    <property type="entry name" value="Stress_Response_Assoc"/>
</dbReference>
<dbReference type="AlphaFoldDB" id="A0A512DLN9"/>
<keyword evidence="4" id="KW-1185">Reference proteome</keyword>
<proteinExistence type="predicted"/>
<comment type="caution">
    <text evidence="3">The sequence shown here is derived from an EMBL/GenBank/DDBJ whole genome shotgun (WGS) entry which is preliminary data.</text>
</comment>
<feature type="region of interest" description="Disordered" evidence="1">
    <location>
        <begin position="192"/>
        <end position="231"/>
    </location>
</feature>
<dbReference type="Proteomes" id="UP000321523">
    <property type="component" value="Unassembled WGS sequence"/>
</dbReference>
<dbReference type="Pfam" id="PF09557">
    <property type="entry name" value="DUF2382"/>
    <property type="match status" value="1"/>
</dbReference>
<reference evidence="3 4" key="1">
    <citation type="submission" date="2019-07" db="EMBL/GenBank/DDBJ databases">
        <title>Whole genome shotgun sequence of Skermanella aerolata NBRC 106429.</title>
        <authorList>
            <person name="Hosoyama A."/>
            <person name="Uohara A."/>
            <person name="Ohji S."/>
            <person name="Ichikawa N."/>
        </authorList>
    </citation>
    <scope>NUCLEOTIDE SEQUENCE [LARGE SCALE GENOMIC DNA]</scope>
    <source>
        <strain evidence="3 4">NBRC 106429</strain>
    </source>
</reference>
<organism evidence="3 4">
    <name type="scientific">Skermanella aerolata</name>
    <dbReference type="NCBI Taxonomy" id="393310"/>
    <lineage>
        <taxon>Bacteria</taxon>
        <taxon>Pseudomonadati</taxon>
        <taxon>Pseudomonadota</taxon>
        <taxon>Alphaproteobacteria</taxon>
        <taxon>Rhodospirillales</taxon>
        <taxon>Azospirillaceae</taxon>
        <taxon>Skermanella</taxon>
    </lineage>
</organism>
<sequence>MPTSIIGLFETQDIARKVVSALGKAGFDDDKIETMTKAGIDETTDRLVEAGYDKDKARRYGEAIQKGGVLVVADVDDDKADEALSTMRQFDVLTPEALLESAGEETSAQVIEETLDVGKRKVSAGKRLTTEVSEREVEKTVTLQDESVEVERTKADKTLKPQEAAKAFKETTVEVSGYTEKPVVSKEAHVVEEVSLSKNSGERDVTVSGTVRRQDVSVEDVDRKTKSSDKS</sequence>
<dbReference type="PANTHER" id="PTHR38463">
    <property type="entry name" value="STRESS RESPONSE PROTEIN YSNF"/>
    <property type="match status" value="1"/>
</dbReference>
<name>A0A512DLN9_9PROT</name>
<dbReference type="PANTHER" id="PTHR38463:SF1">
    <property type="entry name" value="STRESS RESPONSE PROTEIN YSNF"/>
    <property type="match status" value="1"/>
</dbReference>
<evidence type="ECO:0000259" key="2">
    <source>
        <dbReference type="Pfam" id="PF09557"/>
    </source>
</evidence>
<protein>
    <recommendedName>
        <fullName evidence="2">DUF2382 domain-containing protein</fullName>
    </recommendedName>
</protein>
<evidence type="ECO:0000313" key="3">
    <source>
        <dbReference type="EMBL" id="GEO37396.1"/>
    </source>
</evidence>
<dbReference type="EMBL" id="BJYZ01000006">
    <property type="protein sequence ID" value="GEO37396.1"/>
    <property type="molecule type" value="Genomic_DNA"/>
</dbReference>
<gene>
    <name evidence="3" type="ORF">SAE02_15440</name>
</gene>
<dbReference type="RefSeq" id="WP_044427072.1">
    <property type="nucleotide sequence ID" value="NZ_BJYZ01000006.1"/>
</dbReference>